<evidence type="ECO:0000313" key="3">
    <source>
        <dbReference type="Proteomes" id="UP000076761"/>
    </source>
</evidence>
<dbReference type="EMBL" id="KV425626">
    <property type="protein sequence ID" value="KZT20104.1"/>
    <property type="molecule type" value="Genomic_DNA"/>
</dbReference>
<gene>
    <name evidence="2" type="ORF">NEOLEDRAFT_892720</name>
</gene>
<evidence type="ECO:0000313" key="2">
    <source>
        <dbReference type="EMBL" id="KZT20104.1"/>
    </source>
</evidence>
<proteinExistence type="predicted"/>
<accession>A0A165NTX4</accession>
<evidence type="ECO:0000256" key="1">
    <source>
        <dbReference type="SAM" id="MobiDB-lite"/>
    </source>
</evidence>
<organism evidence="2 3">
    <name type="scientific">Neolentinus lepideus HHB14362 ss-1</name>
    <dbReference type="NCBI Taxonomy" id="1314782"/>
    <lineage>
        <taxon>Eukaryota</taxon>
        <taxon>Fungi</taxon>
        <taxon>Dikarya</taxon>
        <taxon>Basidiomycota</taxon>
        <taxon>Agaricomycotina</taxon>
        <taxon>Agaricomycetes</taxon>
        <taxon>Gloeophyllales</taxon>
        <taxon>Gloeophyllaceae</taxon>
        <taxon>Neolentinus</taxon>
    </lineage>
</organism>
<feature type="region of interest" description="Disordered" evidence="1">
    <location>
        <begin position="1"/>
        <end position="65"/>
    </location>
</feature>
<reference evidence="2 3" key="1">
    <citation type="journal article" date="2016" name="Mol. Biol. Evol.">
        <title>Comparative Genomics of Early-Diverging Mushroom-Forming Fungi Provides Insights into the Origins of Lignocellulose Decay Capabilities.</title>
        <authorList>
            <person name="Nagy L.G."/>
            <person name="Riley R."/>
            <person name="Tritt A."/>
            <person name="Adam C."/>
            <person name="Daum C."/>
            <person name="Floudas D."/>
            <person name="Sun H."/>
            <person name="Yadav J.S."/>
            <person name="Pangilinan J."/>
            <person name="Larsson K.H."/>
            <person name="Matsuura K."/>
            <person name="Barry K."/>
            <person name="Labutti K."/>
            <person name="Kuo R."/>
            <person name="Ohm R.A."/>
            <person name="Bhattacharya S.S."/>
            <person name="Shirouzu T."/>
            <person name="Yoshinaga Y."/>
            <person name="Martin F.M."/>
            <person name="Grigoriev I.V."/>
            <person name="Hibbett D.S."/>
        </authorList>
    </citation>
    <scope>NUCLEOTIDE SEQUENCE [LARGE SCALE GENOMIC DNA]</scope>
    <source>
        <strain evidence="2 3">HHB14362 ss-1</strain>
    </source>
</reference>
<dbReference type="InParanoid" id="A0A165NTX4"/>
<sequence>MTRAVDLMSHPVPESSMDDATPISTPLPSNSEEASKDTSETTQSSITEFSSSPKRDAPSTDGILAFSAPQPAAAAAATTTTTITPSPAWGSASSWGVKCASTVPSAFSTRTVRAHAVCAATCGIPKEYS</sequence>
<feature type="compositionally biased region" description="Polar residues" evidence="1">
    <location>
        <begin position="22"/>
        <end position="32"/>
    </location>
</feature>
<feature type="compositionally biased region" description="Polar residues" evidence="1">
    <location>
        <begin position="40"/>
        <end position="52"/>
    </location>
</feature>
<keyword evidence="3" id="KW-1185">Reference proteome</keyword>
<dbReference type="Proteomes" id="UP000076761">
    <property type="component" value="Unassembled WGS sequence"/>
</dbReference>
<protein>
    <submittedName>
        <fullName evidence="2">Uncharacterized protein</fullName>
    </submittedName>
</protein>
<dbReference type="AlphaFoldDB" id="A0A165NTX4"/>
<name>A0A165NTX4_9AGAM</name>